<dbReference type="Proteomes" id="UP000009319">
    <property type="component" value="Unassembled WGS sequence"/>
</dbReference>
<dbReference type="HOGENOM" id="CLU_2809492_0_0_5"/>
<proteinExistence type="predicted"/>
<organism evidence="1 2">
    <name type="scientific">Rhizobium mesoamericanum STM3625</name>
    <dbReference type="NCBI Taxonomy" id="1211777"/>
    <lineage>
        <taxon>Bacteria</taxon>
        <taxon>Pseudomonadati</taxon>
        <taxon>Pseudomonadota</taxon>
        <taxon>Alphaproteobacteria</taxon>
        <taxon>Hyphomicrobiales</taxon>
        <taxon>Rhizobiaceae</taxon>
        <taxon>Rhizobium/Agrobacterium group</taxon>
        <taxon>Rhizobium</taxon>
    </lineage>
</organism>
<comment type="caution">
    <text evidence="1">The sequence shown here is derived from an EMBL/GenBank/DDBJ whole genome shotgun (WGS) entry which is preliminary data.</text>
</comment>
<dbReference type="STRING" id="1211777.BN77_2268"/>
<evidence type="ECO:0000313" key="2">
    <source>
        <dbReference type="Proteomes" id="UP000009319"/>
    </source>
</evidence>
<dbReference type="AlphaFoldDB" id="K0PVD3"/>
<sequence length="67" mass="7469">MNPWLLVQFSVSWGRTKREALALCDTTLQPAVAFPFVPASRPPWIARPPLFLEISGAPPLELACTEY</sequence>
<accession>K0PVD3</accession>
<keyword evidence="2" id="KW-1185">Reference proteome</keyword>
<dbReference type="EMBL" id="CANI01000009">
    <property type="protein sequence ID" value="CCM75107.1"/>
    <property type="molecule type" value="Genomic_DNA"/>
</dbReference>
<protein>
    <submittedName>
        <fullName evidence="1">Uncharacterized protein</fullName>
    </submittedName>
</protein>
<name>K0PVD3_9HYPH</name>
<evidence type="ECO:0000313" key="1">
    <source>
        <dbReference type="EMBL" id="CCM75107.1"/>
    </source>
</evidence>
<gene>
    <name evidence="1" type="ORF">BN77_2268</name>
</gene>
<reference evidence="1 2" key="1">
    <citation type="journal article" date="2013" name="Genome Announc.">
        <title>Draft Genome Sequence of Rhizobium mesoamericanum STM3625, a Nitrogen-Fixing Symbiont of Mimosa pudica Isolated in French Guiana (South America).</title>
        <authorList>
            <person name="Moulin L."/>
            <person name="Mornico D."/>
            <person name="Melkonian R."/>
            <person name="Klonowska A."/>
        </authorList>
    </citation>
    <scope>NUCLEOTIDE SEQUENCE [LARGE SCALE GENOMIC DNA]</scope>
    <source>
        <strain evidence="1 2">STM3625</strain>
    </source>
</reference>